<evidence type="ECO:0000313" key="9">
    <source>
        <dbReference type="Proteomes" id="UP000429523"/>
    </source>
</evidence>
<protein>
    <submittedName>
        <fullName evidence="7">Uncharacterized protein</fullName>
    </submittedName>
</protein>
<dbReference type="EMBL" id="QXGC01002055">
    <property type="protein sequence ID" value="KAE9191527.1"/>
    <property type="molecule type" value="Genomic_DNA"/>
</dbReference>
<dbReference type="Proteomes" id="UP000440732">
    <property type="component" value="Unassembled WGS sequence"/>
</dbReference>
<dbReference type="Proteomes" id="UP000433483">
    <property type="component" value="Unassembled WGS sequence"/>
</dbReference>
<reference evidence="9 10" key="1">
    <citation type="submission" date="2018-08" db="EMBL/GenBank/DDBJ databases">
        <title>Genomic investigation of the strawberry pathogen Phytophthora fragariae indicates pathogenicity is determined by transcriptional variation in three key races.</title>
        <authorList>
            <person name="Adams T.M."/>
            <person name="Armitage A.D."/>
            <person name="Sobczyk M.K."/>
            <person name="Bates H.J."/>
            <person name="Dunwell J.M."/>
            <person name="Nellist C.F."/>
            <person name="Harrison R.J."/>
        </authorList>
    </citation>
    <scope>NUCLEOTIDE SEQUENCE [LARGE SCALE GENOMIC DNA]</scope>
    <source>
        <strain evidence="7 11">A4</strain>
        <strain evidence="6 12">BC-1</strain>
        <strain evidence="5 15">BC-23</strain>
        <strain evidence="4 10">NOV-27</strain>
        <strain evidence="3 13">NOV-5</strain>
        <strain evidence="2 14">NOV-71</strain>
        <strain evidence="8 16">NOV-77</strain>
        <strain evidence="1 9">NOV-9</strain>
    </source>
</reference>
<comment type="caution">
    <text evidence="7">The sequence shown here is derived from an EMBL/GenBank/DDBJ whole genome shotgun (WGS) entry which is preliminary data.</text>
</comment>
<evidence type="ECO:0000313" key="6">
    <source>
        <dbReference type="EMBL" id="KAE9252588.1"/>
    </source>
</evidence>
<organism evidence="7 11">
    <name type="scientific">Phytophthora fragariae</name>
    <dbReference type="NCBI Taxonomy" id="53985"/>
    <lineage>
        <taxon>Eukaryota</taxon>
        <taxon>Sar</taxon>
        <taxon>Stramenopiles</taxon>
        <taxon>Oomycota</taxon>
        <taxon>Peronosporomycetes</taxon>
        <taxon>Peronosporales</taxon>
        <taxon>Peronosporaceae</taxon>
        <taxon>Phytophthora</taxon>
    </lineage>
</organism>
<sequence>MHSSGCPGLPGLAIVRLVRFALRLAAAVRAGAVVAPTTGLVAAASTWRWNAPSCSSCASRSAATSRRRVTG</sequence>
<evidence type="ECO:0000313" key="4">
    <source>
        <dbReference type="EMBL" id="KAE9181644.1"/>
    </source>
</evidence>
<evidence type="ECO:0000313" key="1">
    <source>
        <dbReference type="EMBL" id="KAE8941379.1"/>
    </source>
</evidence>
<evidence type="ECO:0000313" key="11">
    <source>
        <dbReference type="Proteomes" id="UP000437068"/>
    </source>
</evidence>
<evidence type="ECO:0000313" key="15">
    <source>
        <dbReference type="Proteomes" id="UP000476176"/>
    </source>
</evidence>
<dbReference type="EMBL" id="QXGE01002065">
    <property type="protein sequence ID" value="KAE9285279.1"/>
    <property type="molecule type" value="Genomic_DNA"/>
</dbReference>
<evidence type="ECO:0000313" key="2">
    <source>
        <dbReference type="EMBL" id="KAE9115701.1"/>
    </source>
</evidence>
<dbReference type="EMBL" id="QXFZ01000456">
    <property type="protein sequence ID" value="KAE9115701.1"/>
    <property type="molecule type" value="Genomic_DNA"/>
</dbReference>
<evidence type="ECO:0000313" key="3">
    <source>
        <dbReference type="EMBL" id="KAE9142110.1"/>
    </source>
</evidence>
<dbReference type="EMBL" id="QXGB01002094">
    <property type="protein sequence ID" value="KAE9181644.1"/>
    <property type="molecule type" value="Genomic_DNA"/>
</dbReference>
<evidence type="ECO:0000313" key="16">
    <source>
        <dbReference type="Proteomes" id="UP000486351"/>
    </source>
</evidence>
<evidence type="ECO:0000313" key="13">
    <source>
        <dbReference type="Proteomes" id="UP000440732"/>
    </source>
</evidence>
<dbReference type="Proteomes" id="UP000437068">
    <property type="component" value="Unassembled WGS sequence"/>
</dbReference>
<dbReference type="Proteomes" id="UP000486351">
    <property type="component" value="Unassembled WGS sequence"/>
</dbReference>
<dbReference type="EMBL" id="QXFY01002101">
    <property type="protein sequence ID" value="KAE9303042.1"/>
    <property type="molecule type" value="Genomic_DNA"/>
</dbReference>
<proteinExistence type="predicted"/>
<name>A0A6A4CAA4_9STRA</name>
<accession>A0A6A4CAA4</accession>
<evidence type="ECO:0000313" key="8">
    <source>
        <dbReference type="EMBL" id="KAE9303042.1"/>
    </source>
</evidence>
<dbReference type="Proteomes" id="UP000440367">
    <property type="component" value="Unassembled WGS sequence"/>
</dbReference>
<dbReference type="EMBL" id="QXGF01000364">
    <property type="protein sequence ID" value="KAE8941379.1"/>
    <property type="molecule type" value="Genomic_DNA"/>
</dbReference>
<dbReference type="AlphaFoldDB" id="A0A6A4CAA4"/>
<dbReference type="Proteomes" id="UP000441208">
    <property type="component" value="Unassembled WGS sequence"/>
</dbReference>
<evidence type="ECO:0000313" key="12">
    <source>
        <dbReference type="Proteomes" id="UP000440367"/>
    </source>
</evidence>
<dbReference type="EMBL" id="QXGD01000110">
    <property type="protein sequence ID" value="KAE9252588.1"/>
    <property type="molecule type" value="Genomic_DNA"/>
</dbReference>
<keyword evidence="10" id="KW-1185">Reference proteome</keyword>
<dbReference type="EMBL" id="QXGA01000731">
    <property type="protein sequence ID" value="KAE9142110.1"/>
    <property type="molecule type" value="Genomic_DNA"/>
</dbReference>
<evidence type="ECO:0000313" key="7">
    <source>
        <dbReference type="EMBL" id="KAE9285279.1"/>
    </source>
</evidence>
<dbReference type="Proteomes" id="UP000429523">
    <property type="component" value="Unassembled WGS sequence"/>
</dbReference>
<evidence type="ECO:0000313" key="10">
    <source>
        <dbReference type="Proteomes" id="UP000433483"/>
    </source>
</evidence>
<evidence type="ECO:0000313" key="14">
    <source>
        <dbReference type="Proteomes" id="UP000441208"/>
    </source>
</evidence>
<gene>
    <name evidence="7" type="ORF">PF001_g21980</name>
    <name evidence="6" type="ORF">PF002_g3761</name>
    <name evidence="5" type="ORF">PF004_g21576</name>
    <name evidence="4" type="ORF">PF005_g22803</name>
    <name evidence="3" type="ORF">PF006_g12759</name>
    <name evidence="2" type="ORF">PF007_g9927</name>
    <name evidence="8" type="ORF">PF008_g22324</name>
    <name evidence="1" type="ORF">PF009_g8838</name>
</gene>
<evidence type="ECO:0000313" key="5">
    <source>
        <dbReference type="EMBL" id="KAE9191527.1"/>
    </source>
</evidence>
<dbReference type="Proteomes" id="UP000476176">
    <property type="component" value="Unassembled WGS sequence"/>
</dbReference>